<organism evidence="1 2">
    <name type="scientific">Mycena pura</name>
    <dbReference type="NCBI Taxonomy" id="153505"/>
    <lineage>
        <taxon>Eukaryota</taxon>
        <taxon>Fungi</taxon>
        <taxon>Dikarya</taxon>
        <taxon>Basidiomycota</taxon>
        <taxon>Agaricomycotina</taxon>
        <taxon>Agaricomycetes</taxon>
        <taxon>Agaricomycetidae</taxon>
        <taxon>Agaricales</taxon>
        <taxon>Marasmiineae</taxon>
        <taxon>Mycenaceae</taxon>
        <taxon>Mycena</taxon>
    </lineage>
</organism>
<dbReference type="Proteomes" id="UP001219525">
    <property type="component" value="Unassembled WGS sequence"/>
</dbReference>
<sequence>MGRRAKHFTTTERAEAQRQHYTAYNQSPHGNTVRAEQNRLRHMRKVSKWSLPRLPPLSYTIESLAHVPLPENERLFQDALRSPDSLDESGLGCWKKEPPFELDPDTSDPHSEHNKIYTQNMQVVLHGVRLREQRVDDACRRDQFHRLGRKVAIERLRDEVPVLLDDWERVSALDIYDRDHHPREYVMFQHYLQWQARTIYNIYYVEFLKPL</sequence>
<evidence type="ECO:0000313" key="1">
    <source>
        <dbReference type="EMBL" id="KAJ7215006.1"/>
    </source>
</evidence>
<reference evidence="1" key="1">
    <citation type="submission" date="2023-03" db="EMBL/GenBank/DDBJ databases">
        <title>Massive genome expansion in bonnet fungi (Mycena s.s.) driven by repeated elements and novel gene families across ecological guilds.</title>
        <authorList>
            <consortium name="Lawrence Berkeley National Laboratory"/>
            <person name="Harder C.B."/>
            <person name="Miyauchi S."/>
            <person name="Viragh M."/>
            <person name="Kuo A."/>
            <person name="Thoen E."/>
            <person name="Andreopoulos B."/>
            <person name="Lu D."/>
            <person name="Skrede I."/>
            <person name="Drula E."/>
            <person name="Henrissat B."/>
            <person name="Morin E."/>
            <person name="Kohler A."/>
            <person name="Barry K."/>
            <person name="LaButti K."/>
            <person name="Morin E."/>
            <person name="Salamov A."/>
            <person name="Lipzen A."/>
            <person name="Mereny Z."/>
            <person name="Hegedus B."/>
            <person name="Baldrian P."/>
            <person name="Stursova M."/>
            <person name="Weitz H."/>
            <person name="Taylor A."/>
            <person name="Grigoriev I.V."/>
            <person name="Nagy L.G."/>
            <person name="Martin F."/>
            <person name="Kauserud H."/>
        </authorList>
    </citation>
    <scope>NUCLEOTIDE SEQUENCE</scope>
    <source>
        <strain evidence="1">9144</strain>
    </source>
</reference>
<dbReference type="EMBL" id="JARJCW010000018">
    <property type="protein sequence ID" value="KAJ7215006.1"/>
    <property type="molecule type" value="Genomic_DNA"/>
</dbReference>
<proteinExistence type="predicted"/>
<evidence type="ECO:0000313" key="2">
    <source>
        <dbReference type="Proteomes" id="UP001219525"/>
    </source>
</evidence>
<dbReference type="AlphaFoldDB" id="A0AAD6YG01"/>
<comment type="caution">
    <text evidence="1">The sequence shown here is derived from an EMBL/GenBank/DDBJ whole genome shotgun (WGS) entry which is preliminary data.</text>
</comment>
<name>A0AAD6YG01_9AGAR</name>
<accession>A0AAD6YG01</accession>
<gene>
    <name evidence="1" type="ORF">GGX14DRAFT_392268</name>
</gene>
<protein>
    <submittedName>
        <fullName evidence="1">Uncharacterized protein</fullName>
    </submittedName>
</protein>
<keyword evidence="2" id="KW-1185">Reference proteome</keyword>